<evidence type="ECO:0000313" key="2">
    <source>
        <dbReference type="Proteomes" id="UP000479531"/>
    </source>
</evidence>
<comment type="caution">
    <text evidence="1">The sequence shown here is derived from an EMBL/GenBank/DDBJ whole genome shotgun (WGS) entry which is preliminary data.</text>
</comment>
<name>A0A6L6XJK9_9FIRM</name>
<gene>
    <name evidence="1" type="ORF">GCK47_17550</name>
</gene>
<dbReference type="Proteomes" id="UP000479531">
    <property type="component" value="Unassembled WGS sequence"/>
</dbReference>
<dbReference type="AlphaFoldDB" id="A0A6L6XJK9"/>
<accession>A0A6L6XJK9</accession>
<dbReference type="EMBL" id="WGGT01000036">
    <property type="protein sequence ID" value="MVQ47431.1"/>
    <property type="molecule type" value="Genomic_DNA"/>
</dbReference>
<reference evidence="1 2" key="1">
    <citation type="submission" date="2019-10" db="EMBL/GenBank/DDBJ databases">
        <title>Roseburia spp. ameliorate alcoholic fatty liver via restoration of gut barrier function.</title>
        <authorList>
            <person name="Seo B."/>
            <person name="Ko G."/>
        </authorList>
    </citation>
    <scope>NUCLEOTIDE SEQUENCE [LARGE SCALE GENOMIC DNA]</scope>
    <source>
        <strain evidence="1 2">SNUG30017</strain>
    </source>
</reference>
<organism evidence="1 2">
    <name type="scientific">Roseburia intestinalis</name>
    <dbReference type="NCBI Taxonomy" id="166486"/>
    <lineage>
        <taxon>Bacteria</taxon>
        <taxon>Bacillati</taxon>
        <taxon>Bacillota</taxon>
        <taxon>Clostridia</taxon>
        <taxon>Lachnospirales</taxon>
        <taxon>Lachnospiraceae</taxon>
        <taxon>Roseburia</taxon>
    </lineage>
</organism>
<protein>
    <submittedName>
        <fullName evidence="1">Uncharacterized protein</fullName>
    </submittedName>
</protein>
<proteinExistence type="predicted"/>
<dbReference type="RefSeq" id="WP_157351133.1">
    <property type="nucleotide sequence ID" value="NZ_WGGT01000036.1"/>
</dbReference>
<evidence type="ECO:0000313" key="1">
    <source>
        <dbReference type="EMBL" id="MVQ47431.1"/>
    </source>
</evidence>
<sequence length="62" mass="7536">MKVKELLENFKGDNHIKIYDMHSFDTHRFNNANEAIRQFGYYTVREWNVVDNVLKVTIRTQF</sequence>